<dbReference type="OrthoDB" id="409725at2759"/>
<proteinExistence type="predicted"/>
<dbReference type="EMBL" id="CAKXAJ010026306">
    <property type="protein sequence ID" value="CAH2266412.1"/>
    <property type="molecule type" value="Genomic_DNA"/>
</dbReference>
<protein>
    <submittedName>
        <fullName evidence="1">Jg1009 protein</fullName>
    </submittedName>
</protein>
<comment type="caution">
    <text evidence="1">The sequence shown here is derived from an EMBL/GenBank/DDBJ whole genome shotgun (WGS) entry which is preliminary data.</text>
</comment>
<sequence>MEALSDILLPYKEPVSQVTRFVTIGQMFSGSFICYDIYKQGSTKGVGIMPFVGGLIIDSTTGSESRFYREEPARNLVVVLFQHQHLQSFYYLAGDESEAGCFQSTLSLRNSSNV</sequence>
<dbReference type="AlphaFoldDB" id="A0A8S4SC80"/>
<evidence type="ECO:0000313" key="2">
    <source>
        <dbReference type="Proteomes" id="UP000838756"/>
    </source>
</evidence>
<accession>A0A8S4SC80</accession>
<reference evidence="1" key="1">
    <citation type="submission" date="2022-03" db="EMBL/GenBank/DDBJ databases">
        <authorList>
            <person name="Lindestad O."/>
        </authorList>
    </citation>
    <scope>NUCLEOTIDE SEQUENCE</scope>
</reference>
<keyword evidence="2" id="KW-1185">Reference proteome</keyword>
<name>A0A8S4SC80_9NEOP</name>
<gene>
    <name evidence="1" type="primary">jg1009</name>
    <name evidence="1" type="ORF">PAEG_LOCUS25265</name>
</gene>
<evidence type="ECO:0000313" key="1">
    <source>
        <dbReference type="EMBL" id="CAH2266412.1"/>
    </source>
</evidence>
<organism evidence="1 2">
    <name type="scientific">Pararge aegeria aegeria</name>
    <dbReference type="NCBI Taxonomy" id="348720"/>
    <lineage>
        <taxon>Eukaryota</taxon>
        <taxon>Metazoa</taxon>
        <taxon>Ecdysozoa</taxon>
        <taxon>Arthropoda</taxon>
        <taxon>Hexapoda</taxon>
        <taxon>Insecta</taxon>
        <taxon>Pterygota</taxon>
        <taxon>Neoptera</taxon>
        <taxon>Endopterygota</taxon>
        <taxon>Lepidoptera</taxon>
        <taxon>Glossata</taxon>
        <taxon>Ditrysia</taxon>
        <taxon>Papilionoidea</taxon>
        <taxon>Nymphalidae</taxon>
        <taxon>Satyrinae</taxon>
        <taxon>Satyrini</taxon>
        <taxon>Parargina</taxon>
        <taxon>Pararge</taxon>
    </lineage>
</organism>
<dbReference type="Proteomes" id="UP000838756">
    <property type="component" value="Unassembled WGS sequence"/>
</dbReference>